<reference evidence="2" key="1">
    <citation type="journal article" date="2020" name="New Phytol.">
        <title>Comparative genomics reveals dynamic genome evolution in host specialist ectomycorrhizal fungi.</title>
        <authorList>
            <person name="Lofgren L.A."/>
            <person name="Nguyen N.H."/>
            <person name="Vilgalys R."/>
            <person name="Ruytinx J."/>
            <person name="Liao H.L."/>
            <person name="Branco S."/>
            <person name="Kuo A."/>
            <person name="LaButti K."/>
            <person name="Lipzen A."/>
            <person name="Andreopoulos W."/>
            <person name="Pangilinan J."/>
            <person name="Riley R."/>
            <person name="Hundley H."/>
            <person name="Na H."/>
            <person name="Barry K."/>
            <person name="Grigoriev I.V."/>
            <person name="Stajich J.E."/>
            <person name="Kennedy P.G."/>
        </authorList>
    </citation>
    <scope>NUCLEOTIDE SEQUENCE</scope>
    <source>
        <strain evidence="2">FC423</strain>
    </source>
</reference>
<sequence length="132" mass="14198">MIHDIRGYWDSTFISIGGEIFNRSLDPSQIVKRQSAGILDIILLNARLLVAIFLLTLQIYFIASSHIMRFSSTLVLAIVAGLATSSSATPVEGSATDRCAEFCFGDGACAACMTGLVYMLSESCFCFPISAV</sequence>
<dbReference type="Proteomes" id="UP000823399">
    <property type="component" value="Unassembled WGS sequence"/>
</dbReference>
<evidence type="ECO:0000313" key="2">
    <source>
        <dbReference type="EMBL" id="KAG2102830.1"/>
    </source>
</evidence>
<keyword evidence="1" id="KW-0472">Membrane</keyword>
<accession>A0A9P7F1X0</accession>
<proteinExistence type="predicted"/>
<keyword evidence="3" id="KW-1185">Reference proteome</keyword>
<feature type="transmembrane region" description="Helical" evidence="1">
    <location>
        <begin position="41"/>
        <end position="63"/>
    </location>
</feature>
<comment type="caution">
    <text evidence="2">The sequence shown here is derived from an EMBL/GenBank/DDBJ whole genome shotgun (WGS) entry which is preliminary data.</text>
</comment>
<dbReference type="AlphaFoldDB" id="A0A9P7F1X0"/>
<evidence type="ECO:0000256" key="1">
    <source>
        <dbReference type="SAM" id="Phobius"/>
    </source>
</evidence>
<gene>
    <name evidence="2" type="ORF">F5147DRAFT_762436</name>
</gene>
<dbReference type="EMBL" id="JABBWM010000046">
    <property type="protein sequence ID" value="KAG2102830.1"/>
    <property type="molecule type" value="Genomic_DNA"/>
</dbReference>
<keyword evidence="1" id="KW-1133">Transmembrane helix</keyword>
<organism evidence="2 3">
    <name type="scientific">Suillus discolor</name>
    <dbReference type="NCBI Taxonomy" id="1912936"/>
    <lineage>
        <taxon>Eukaryota</taxon>
        <taxon>Fungi</taxon>
        <taxon>Dikarya</taxon>
        <taxon>Basidiomycota</taxon>
        <taxon>Agaricomycotina</taxon>
        <taxon>Agaricomycetes</taxon>
        <taxon>Agaricomycetidae</taxon>
        <taxon>Boletales</taxon>
        <taxon>Suillineae</taxon>
        <taxon>Suillaceae</taxon>
        <taxon>Suillus</taxon>
    </lineage>
</organism>
<protein>
    <submittedName>
        <fullName evidence="2">Uncharacterized protein</fullName>
    </submittedName>
</protein>
<name>A0A9P7F1X0_9AGAM</name>
<dbReference type="RefSeq" id="XP_041290297.1">
    <property type="nucleotide sequence ID" value="XM_041440588.1"/>
</dbReference>
<keyword evidence="1" id="KW-0812">Transmembrane</keyword>
<dbReference type="GeneID" id="64702847"/>
<evidence type="ECO:0000313" key="3">
    <source>
        <dbReference type="Proteomes" id="UP000823399"/>
    </source>
</evidence>